<dbReference type="HOGENOM" id="CLU_560174_0_0_1"/>
<dbReference type="AlphaFoldDB" id="A0A0A2VQ48"/>
<keyword evidence="1" id="KW-0472">Membrane</keyword>
<feature type="transmembrane region" description="Helical" evidence="1">
    <location>
        <begin position="422"/>
        <end position="446"/>
    </location>
</feature>
<keyword evidence="1" id="KW-0812">Transmembrane</keyword>
<dbReference type="EMBL" id="ANFO01001313">
    <property type="protein sequence ID" value="KGQ02949.1"/>
    <property type="molecule type" value="Genomic_DNA"/>
</dbReference>
<dbReference type="Proteomes" id="UP000030106">
    <property type="component" value="Unassembled WGS sequence"/>
</dbReference>
<protein>
    <submittedName>
        <fullName evidence="2">Uncharacterized protein</fullName>
    </submittedName>
</protein>
<evidence type="ECO:0000256" key="1">
    <source>
        <dbReference type="SAM" id="Phobius"/>
    </source>
</evidence>
<accession>A0A0A2VQ48</accession>
<proteinExistence type="predicted"/>
<keyword evidence="1" id="KW-1133">Transmembrane helix</keyword>
<organism evidence="2 3">
    <name type="scientific">Beauveria bassiana D1-5</name>
    <dbReference type="NCBI Taxonomy" id="1245745"/>
    <lineage>
        <taxon>Eukaryota</taxon>
        <taxon>Fungi</taxon>
        <taxon>Dikarya</taxon>
        <taxon>Ascomycota</taxon>
        <taxon>Pezizomycotina</taxon>
        <taxon>Sordariomycetes</taxon>
        <taxon>Hypocreomycetidae</taxon>
        <taxon>Hypocreales</taxon>
        <taxon>Cordycipitaceae</taxon>
        <taxon>Beauveria</taxon>
    </lineage>
</organism>
<evidence type="ECO:0000313" key="2">
    <source>
        <dbReference type="EMBL" id="KGQ02949.1"/>
    </source>
</evidence>
<sequence>MAEYSSSHTVDSFTASAKLASASSARPWRAYTVPKHVEFQDESVDGILSCCLSQPLQREGVRLLRFREGAASRAESRELREGRDPRLIRNAHDLAEAMGSPMDSLGLLHLLALCVDGAERVEDAEHRHRIGPAILVHLVDKCPVQRLGLHVALLAAQHIPVLMHCRGRAPHRCAAPGRWLAGQARAARGCGLPGPPPQTSRWLRRCSTYSSNYVSSAAPGGDLSILPHKKCRLRRDQRQGDGKSARWARHLLPAPFCFPPAPANAAKDVACIVSGLEPVAHSGLPTAWRIQKIVHVVADRAVFPVILLHKRVLPQSESCRLLLGQGVLPHRSVQEILNVRAVDVVGLARQGADEAHAPVVHSEQRHDVGAFVAEKLSLSESRPAWSSLAAVAAEGRSTKMLFRPWPCRAKSRNLTPKAAMRIAGTASALATVYIVRCFALLGLAVFHRTRSPRFARQIAPGCTGSAEWQKHSEPSSPPAALYVQCTT</sequence>
<reference evidence="2 3" key="1">
    <citation type="submission" date="2012-10" db="EMBL/GenBank/DDBJ databases">
        <title>Genome sequencing and analysis of entomopathogenic fungi Beauveria bassiana D1-5.</title>
        <authorList>
            <person name="Li Q."/>
            <person name="Wang L."/>
            <person name="Zhang Z."/>
            <person name="Wang Q."/>
            <person name="Ren J."/>
            <person name="Wang M."/>
            <person name="Xu W."/>
            <person name="Wang J."/>
            <person name="Lu Y."/>
            <person name="Du Q."/>
            <person name="Sun Z."/>
        </authorList>
    </citation>
    <scope>NUCLEOTIDE SEQUENCE [LARGE SCALE GENOMIC DNA]</scope>
    <source>
        <strain evidence="2 3">D1-5</strain>
    </source>
</reference>
<gene>
    <name evidence="2" type="ORF">BBAD15_g11830</name>
</gene>
<name>A0A0A2VQ48_BEABA</name>
<evidence type="ECO:0000313" key="3">
    <source>
        <dbReference type="Proteomes" id="UP000030106"/>
    </source>
</evidence>
<comment type="caution">
    <text evidence="2">The sequence shown here is derived from an EMBL/GenBank/DDBJ whole genome shotgun (WGS) entry which is preliminary data.</text>
</comment>